<sequence>MTSVNKDRLKKALNMLVPESSPACLKIQELITYAVSLKPGFALNSEFIPKSSEMIFTINECDDIADAIVKAKSIEEWAVSYMLILFYKKYGAVDSKSHAWQFMSAYLQIILRITLREDKHFAKVNQLGVRVRMGLNAHNPQSEILNELIHIHAQHDTLTGVLEGIRKYEAITKHSEVSGKVINKKLAGKIGRIRLAYEVVAEDKEFVGKTYSKTSNNEAFKSNLDKFYYDSDDEPLRATAFGIKHENDNVSYDENLADDDPETLLDNDFKPSKHTAKSSELQQWKLKNNYRHARRNGFGFPTSLRQLSLASIQVLFDRLWQLLMLSSGDSRSSYTIILISLTSGRRVQDVTYELGLDKGQRTWLSYKKGVNSSYHALNIVVNVTTNRRSHLLQHRQSYDREFSLPLSYELQSILENPVLIEQTQITETLKKLQRLLDLPALSYHHIESALYSIIKNELNEPLHADLITAVDVKHSSPLYYTSILCTRQKCSKSQRSWTRRQIAY</sequence>
<organism evidence="1 2">
    <name type="scientific">Psychrobacter pasteurii</name>
    <dbReference type="NCBI Taxonomy" id="1945520"/>
    <lineage>
        <taxon>Bacteria</taxon>
        <taxon>Pseudomonadati</taxon>
        <taxon>Pseudomonadota</taxon>
        <taxon>Gammaproteobacteria</taxon>
        <taxon>Moraxellales</taxon>
        <taxon>Moraxellaceae</taxon>
        <taxon>Psychrobacter</taxon>
    </lineage>
</organism>
<gene>
    <name evidence="1" type="ORF">A1019T_02462</name>
</gene>
<dbReference type="RefSeq" id="WP_077449810.1">
    <property type="nucleotide sequence ID" value="NZ_FUGD01000179.1"/>
</dbReference>
<evidence type="ECO:0000313" key="2">
    <source>
        <dbReference type="Proteomes" id="UP000188169"/>
    </source>
</evidence>
<reference evidence="2" key="1">
    <citation type="submission" date="2017-02" db="EMBL/GenBank/DDBJ databases">
        <authorList>
            <person name="Mornico D."/>
        </authorList>
    </citation>
    <scope>NUCLEOTIDE SEQUENCE [LARGE SCALE GENOMIC DNA]</scope>
</reference>
<dbReference type="EMBL" id="FUGD01000179">
    <property type="protein sequence ID" value="SJM38469.1"/>
    <property type="molecule type" value="Genomic_DNA"/>
</dbReference>
<evidence type="ECO:0000313" key="1">
    <source>
        <dbReference type="EMBL" id="SJM38469.1"/>
    </source>
</evidence>
<keyword evidence="2" id="KW-1185">Reference proteome</keyword>
<dbReference type="AlphaFoldDB" id="A0A1R4EJ91"/>
<protein>
    <submittedName>
        <fullName evidence="1">Uncharacterized protein</fullName>
    </submittedName>
</protein>
<accession>A0A1R4EJ91</accession>
<dbReference type="OrthoDB" id="6663062at2"/>
<dbReference type="Proteomes" id="UP000188169">
    <property type="component" value="Unassembled WGS sequence"/>
</dbReference>
<proteinExistence type="predicted"/>
<name>A0A1R4EJ91_9GAMM</name>